<dbReference type="SUPFAM" id="SSF51182">
    <property type="entry name" value="RmlC-like cupins"/>
    <property type="match status" value="1"/>
</dbReference>
<evidence type="ECO:0000313" key="1">
    <source>
        <dbReference type="EMBL" id="TDE39301.1"/>
    </source>
</evidence>
<dbReference type="Proteomes" id="UP000295136">
    <property type="component" value="Unassembled WGS sequence"/>
</dbReference>
<keyword evidence="2" id="KW-1185">Reference proteome</keyword>
<dbReference type="Gene3D" id="2.60.120.10">
    <property type="entry name" value="Jelly Rolls"/>
    <property type="match status" value="1"/>
</dbReference>
<dbReference type="RefSeq" id="WP_132636610.1">
    <property type="nucleotide sequence ID" value="NZ_SMLD01000116.1"/>
</dbReference>
<dbReference type="EMBL" id="SMLD01000116">
    <property type="protein sequence ID" value="TDE39301.1"/>
    <property type="molecule type" value="Genomic_DNA"/>
</dbReference>
<dbReference type="InterPro" id="IPR014710">
    <property type="entry name" value="RmlC-like_jellyroll"/>
</dbReference>
<evidence type="ECO:0000313" key="2">
    <source>
        <dbReference type="Proteomes" id="UP000295136"/>
    </source>
</evidence>
<reference evidence="1 2" key="1">
    <citation type="submission" date="2019-03" db="EMBL/GenBank/DDBJ databases">
        <title>Draft genome sequences of novel Actinobacteria.</title>
        <authorList>
            <person name="Sahin N."/>
            <person name="Ay H."/>
            <person name="Saygin H."/>
        </authorList>
    </citation>
    <scope>NUCLEOTIDE SEQUENCE [LARGE SCALE GENOMIC DNA]</scope>
    <source>
        <strain evidence="1 2">6K102</strain>
    </source>
</reference>
<proteinExistence type="predicted"/>
<protein>
    <submittedName>
        <fullName evidence="1">Cupin</fullName>
    </submittedName>
</protein>
<dbReference type="AlphaFoldDB" id="A0A4R5EWI2"/>
<dbReference type="CDD" id="cd06990">
    <property type="entry name" value="cupin_DUF861"/>
    <property type="match status" value="1"/>
</dbReference>
<comment type="caution">
    <text evidence="1">The sequence shown here is derived from an EMBL/GenBank/DDBJ whole genome shotgun (WGS) entry which is preliminary data.</text>
</comment>
<sequence>MIEVKSIDKPDERRDFPMGHLEVCHLSGLTFGVATFEPGWRWSASVKPIAGTDLCEVHHNGFVAEGRLRIRMNDGTEAEVGPGEVFVCPPGHDAWVVGDRPAVVYDFAGGAADYAKAKSG</sequence>
<dbReference type="InterPro" id="IPR011051">
    <property type="entry name" value="RmlC_Cupin_sf"/>
</dbReference>
<gene>
    <name evidence="1" type="ORF">E1295_33085</name>
</gene>
<accession>A0A4R5EWI2</accession>
<name>A0A4R5EWI2_9ACTN</name>
<organism evidence="1 2">
    <name type="scientific">Nonomuraea mesophila</name>
    <dbReference type="NCBI Taxonomy" id="2530382"/>
    <lineage>
        <taxon>Bacteria</taxon>
        <taxon>Bacillati</taxon>
        <taxon>Actinomycetota</taxon>
        <taxon>Actinomycetes</taxon>
        <taxon>Streptosporangiales</taxon>
        <taxon>Streptosporangiaceae</taxon>
        <taxon>Nonomuraea</taxon>
    </lineage>
</organism>